<dbReference type="Gene3D" id="3.90.180.10">
    <property type="entry name" value="Medium-chain alcohol dehydrogenases, catalytic domain"/>
    <property type="match status" value="1"/>
</dbReference>
<dbReference type="InterPro" id="IPR011032">
    <property type="entry name" value="GroES-like_sf"/>
</dbReference>
<dbReference type="Proteomes" id="UP000586095">
    <property type="component" value="Unassembled WGS sequence"/>
</dbReference>
<sequence length="308" mass="31141">MSLHARTAIVRHFGPPEVIQLEHLPSRGLAQGEVRVAVRSSGMNPVDARIRSGSFGGTVPLALGTEFAGVIAETRDAGLQVGDAVIGWGVQGANSDLVVTDASRLIPKPTAISWDTAAGIGGVGSTAMTALGALELAAGNTIVVHGAAGGVGTILTQLAHARGLRVIGTASAANHDHVTRLGGLPVSYGPGLADRITGVAGAASVTASIDLAGTPEAGEYAAALLAGGQQAITLVPETAASHGIPLVRTRRDRTVLAELLAALTTGDLVAPTTSIPFTEIVEGHRRLDAGRARGKLVLDLSDNPHLVQ</sequence>
<proteinExistence type="predicted"/>
<dbReference type="Gene3D" id="3.40.50.720">
    <property type="entry name" value="NAD(P)-binding Rossmann-like Domain"/>
    <property type="match status" value="1"/>
</dbReference>
<keyword evidence="4" id="KW-1185">Reference proteome</keyword>
<dbReference type="PANTHER" id="PTHR44154">
    <property type="entry name" value="QUINONE OXIDOREDUCTASE"/>
    <property type="match status" value="1"/>
</dbReference>
<dbReference type="AlphaFoldDB" id="A0A852R3Z5"/>
<evidence type="ECO:0000313" key="3">
    <source>
        <dbReference type="EMBL" id="NYD25199.1"/>
    </source>
</evidence>
<dbReference type="InterPro" id="IPR036291">
    <property type="entry name" value="NAD(P)-bd_dom_sf"/>
</dbReference>
<keyword evidence="1" id="KW-0521">NADP</keyword>
<name>A0A852R3Z5_9MICO</name>
<dbReference type="SMART" id="SM00829">
    <property type="entry name" value="PKS_ER"/>
    <property type="match status" value="1"/>
</dbReference>
<feature type="domain" description="Enoyl reductase (ER)" evidence="2">
    <location>
        <begin position="14"/>
        <end position="298"/>
    </location>
</feature>
<dbReference type="InterPro" id="IPR020843">
    <property type="entry name" value="ER"/>
</dbReference>
<dbReference type="CDD" id="cd05289">
    <property type="entry name" value="MDR_like_2"/>
    <property type="match status" value="1"/>
</dbReference>
<protein>
    <submittedName>
        <fullName evidence="3">Enoyl reductase</fullName>
    </submittedName>
</protein>
<gene>
    <name evidence="3" type="ORF">BJ960_000002</name>
</gene>
<dbReference type="RefSeq" id="WP_185985742.1">
    <property type="nucleotide sequence ID" value="NZ_BAAALZ010000004.1"/>
</dbReference>
<comment type="caution">
    <text evidence="3">The sequence shown here is derived from an EMBL/GenBank/DDBJ whole genome shotgun (WGS) entry which is preliminary data.</text>
</comment>
<dbReference type="InterPro" id="IPR013154">
    <property type="entry name" value="ADH-like_N"/>
</dbReference>
<dbReference type="SUPFAM" id="SSF50129">
    <property type="entry name" value="GroES-like"/>
    <property type="match status" value="1"/>
</dbReference>
<dbReference type="GO" id="GO:0016491">
    <property type="term" value="F:oxidoreductase activity"/>
    <property type="evidence" value="ECO:0007669"/>
    <property type="project" value="InterPro"/>
</dbReference>
<dbReference type="PANTHER" id="PTHR44154:SF1">
    <property type="entry name" value="QUINONE OXIDOREDUCTASE"/>
    <property type="match status" value="1"/>
</dbReference>
<organism evidence="3 4">
    <name type="scientific">Leucobacter aridicollis</name>
    <dbReference type="NCBI Taxonomy" id="283878"/>
    <lineage>
        <taxon>Bacteria</taxon>
        <taxon>Bacillati</taxon>
        <taxon>Actinomycetota</taxon>
        <taxon>Actinomycetes</taxon>
        <taxon>Micrococcales</taxon>
        <taxon>Microbacteriaceae</taxon>
        <taxon>Leucobacter</taxon>
    </lineage>
</organism>
<dbReference type="Pfam" id="PF08240">
    <property type="entry name" value="ADH_N"/>
    <property type="match status" value="1"/>
</dbReference>
<dbReference type="SUPFAM" id="SSF51735">
    <property type="entry name" value="NAD(P)-binding Rossmann-fold domains"/>
    <property type="match status" value="1"/>
</dbReference>
<reference evidence="3 4" key="1">
    <citation type="submission" date="2020-07" db="EMBL/GenBank/DDBJ databases">
        <title>Sequencing the genomes of 1000 actinobacteria strains.</title>
        <authorList>
            <person name="Klenk H.-P."/>
        </authorList>
    </citation>
    <scope>NUCLEOTIDE SEQUENCE [LARGE SCALE GENOMIC DNA]</scope>
    <source>
        <strain evidence="3 4">DSM 17380</strain>
    </source>
</reference>
<evidence type="ECO:0000259" key="2">
    <source>
        <dbReference type="SMART" id="SM00829"/>
    </source>
</evidence>
<dbReference type="InterPro" id="IPR051603">
    <property type="entry name" value="Zinc-ADH_QOR/CCCR"/>
</dbReference>
<evidence type="ECO:0000256" key="1">
    <source>
        <dbReference type="ARBA" id="ARBA00022857"/>
    </source>
</evidence>
<dbReference type="Pfam" id="PF13602">
    <property type="entry name" value="ADH_zinc_N_2"/>
    <property type="match status" value="1"/>
</dbReference>
<accession>A0A852R3Z5</accession>
<evidence type="ECO:0000313" key="4">
    <source>
        <dbReference type="Proteomes" id="UP000586095"/>
    </source>
</evidence>
<dbReference type="EMBL" id="JACCBD010000001">
    <property type="protein sequence ID" value="NYD25199.1"/>
    <property type="molecule type" value="Genomic_DNA"/>
</dbReference>